<dbReference type="RefSeq" id="XP_013276755.1">
    <property type="nucleotide sequence ID" value="XM_013421301.1"/>
</dbReference>
<dbReference type="AlphaFoldDB" id="A0A0D2IU80"/>
<dbReference type="HOGENOM" id="CLU_1170547_0_0_1"/>
<sequence length="218" mass="23973">MGGHSGVSANLVLLESPSSPFLAQNIFAIGPVGVNPSFLVHRSRLTEHLGRLNILCDELSGLYSQLDQYKARIEHQHRELWKANPDIRKKGLKGGSARKQRKIAGKYVPMAQNTAALQKRRRGVEKIDKYGRDRLEGIAALKLMIEEAMRFIKDGQAKGNDVLASGDLILQGLATPAEVRSAVSHVAAGVEQLMGEELLEKVDDIGKILTVIDNEFAW</sequence>
<name>A0A0D2IU80_9EURO</name>
<keyword evidence="2" id="KW-1185">Reference proteome</keyword>
<accession>A0A0D2IU80</accession>
<dbReference type="OrthoDB" id="4146306at2759"/>
<protein>
    <submittedName>
        <fullName evidence="1">Rhinocladiella mackenziei CBS 650.93 unplaced genomic scaffold supercont1.1, whole genome shotgun sequence</fullName>
    </submittedName>
</protein>
<dbReference type="GeneID" id="25288770"/>
<dbReference type="Proteomes" id="UP000053617">
    <property type="component" value="Unassembled WGS sequence"/>
</dbReference>
<gene>
    <name evidence="1" type="ORF">Z518_00699</name>
</gene>
<organism evidence="1 2">
    <name type="scientific">Rhinocladiella mackenziei CBS 650.93</name>
    <dbReference type="NCBI Taxonomy" id="1442369"/>
    <lineage>
        <taxon>Eukaryota</taxon>
        <taxon>Fungi</taxon>
        <taxon>Dikarya</taxon>
        <taxon>Ascomycota</taxon>
        <taxon>Pezizomycotina</taxon>
        <taxon>Eurotiomycetes</taxon>
        <taxon>Chaetothyriomycetidae</taxon>
        <taxon>Chaetothyriales</taxon>
        <taxon>Herpotrichiellaceae</taxon>
        <taxon>Rhinocladiella</taxon>
    </lineage>
</organism>
<reference evidence="1 2" key="1">
    <citation type="submission" date="2015-01" db="EMBL/GenBank/DDBJ databases">
        <title>The Genome Sequence of Rhinocladiella mackenzie CBS 650.93.</title>
        <authorList>
            <consortium name="The Broad Institute Genomics Platform"/>
            <person name="Cuomo C."/>
            <person name="de Hoog S."/>
            <person name="Gorbushina A."/>
            <person name="Stielow B."/>
            <person name="Teixiera M."/>
            <person name="Abouelleil A."/>
            <person name="Chapman S.B."/>
            <person name="Priest M."/>
            <person name="Young S.K."/>
            <person name="Wortman J."/>
            <person name="Nusbaum C."/>
            <person name="Birren B."/>
        </authorList>
    </citation>
    <scope>NUCLEOTIDE SEQUENCE [LARGE SCALE GENOMIC DNA]</scope>
    <source>
        <strain evidence="1 2">CBS 650.93</strain>
    </source>
</reference>
<evidence type="ECO:0000313" key="2">
    <source>
        <dbReference type="Proteomes" id="UP000053617"/>
    </source>
</evidence>
<dbReference type="STRING" id="1442369.A0A0D2IU80"/>
<dbReference type="VEuPathDB" id="FungiDB:Z518_00699"/>
<proteinExistence type="predicted"/>
<evidence type="ECO:0000313" key="1">
    <source>
        <dbReference type="EMBL" id="KIX09619.1"/>
    </source>
</evidence>
<dbReference type="EMBL" id="KN847475">
    <property type="protein sequence ID" value="KIX09619.1"/>
    <property type="molecule type" value="Genomic_DNA"/>
</dbReference>